<dbReference type="SMART" id="SM00409">
    <property type="entry name" value="IG"/>
    <property type="match status" value="2"/>
</dbReference>
<dbReference type="Gene3D" id="2.60.40.10">
    <property type="entry name" value="Immunoglobulins"/>
    <property type="match status" value="3"/>
</dbReference>
<keyword evidence="4" id="KW-1133">Transmembrane helix</keyword>
<dbReference type="GO" id="GO:0004888">
    <property type="term" value="F:transmembrane signaling receptor activity"/>
    <property type="evidence" value="ECO:0007669"/>
    <property type="project" value="TreeGrafter"/>
</dbReference>
<evidence type="ECO:0000256" key="2">
    <source>
        <dbReference type="ARBA" id="ARBA00022692"/>
    </source>
</evidence>
<evidence type="ECO:0000256" key="4">
    <source>
        <dbReference type="SAM" id="Phobius"/>
    </source>
</evidence>
<dbReference type="EMBL" id="QBIY01013118">
    <property type="protein sequence ID" value="RXN11636.1"/>
    <property type="molecule type" value="Genomic_DNA"/>
</dbReference>
<evidence type="ECO:0000259" key="5">
    <source>
        <dbReference type="SMART" id="SM00409"/>
    </source>
</evidence>
<dbReference type="Pfam" id="PF07686">
    <property type="entry name" value="V-set"/>
    <property type="match status" value="2"/>
</dbReference>
<dbReference type="InterPro" id="IPR050671">
    <property type="entry name" value="CD300_family_receptors"/>
</dbReference>
<keyword evidence="2 4" id="KW-0812">Transmembrane</keyword>
<dbReference type="InterPro" id="IPR013783">
    <property type="entry name" value="Ig-like_fold"/>
</dbReference>
<dbReference type="InterPro" id="IPR003599">
    <property type="entry name" value="Ig_sub"/>
</dbReference>
<dbReference type="InterPro" id="IPR036179">
    <property type="entry name" value="Ig-like_dom_sf"/>
</dbReference>
<feature type="domain" description="Immunoglobulin" evidence="5">
    <location>
        <begin position="6"/>
        <end position="109"/>
    </location>
</feature>
<proteinExistence type="predicted"/>
<name>A0A498LWS8_LABRO</name>
<accession>A0A498LWS8</accession>
<dbReference type="PANTHER" id="PTHR11860:SF118">
    <property type="entry name" value="CMRF35-LIKE MOLECULE 3-RELATED"/>
    <property type="match status" value="1"/>
</dbReference>
<feature type="domain" description="Immunoglobulin" evidence="5">
    <location>
        <begin position="310"/>
        <end position="375"/>
    </location>
</feature>
<protein>
    <submittedName>
        <fullName evidence="6">CMRF35-like molecule 8</fullName>
    </submittedName>
</protein>
<feature type="transmembrane region" description="Helical" evidence="4">
    <location>
        <begin position="289"/>
        <end position="310"/>
    </location>
</feature>
<evidence type="ECO:0000256" key="3">
    <source>
        <dbReference type="ARBA" id="ARBA00023136"/>
    </source>
</evidence>
<evidence type="ECO:0000256" key="1">
    <source>
        <dbReference type="ARBA" id="ARBA00004370"/>
    </source>
</evidence>
<keyword evidence="3 4" id="KW-0472">Membrane</keyword>
<dbReference type="PANTHER" id="PTHR11860">
    <property type="entry name" value="POLYMERIC-IMMUNOGLOBULIN RECEPTOR"/>
    <property type="match status" value="1"/>
</dbReference>
<dbReference type="SUPFAM" id="SSF48726">
    <property type="entry name" value="Immunoglobulin"/>
    <property type="match status" value="2"/>
</dbReference>
<dbReference type="InterPro" id="IPR013106">
    <property type="entry name" value="Ig_V-set"/>
</dbReference>
<dbReference type="AlphaFoldDB" id="A0A498LWS8"/>
<feature type="transmembrane region" description="Helical" evidence="4">
    <location>
        <begin position="128"/>
        <end position="149"/>
    </location>
</feature>
<evidence type="ECO:0000313" key="6">
    <source>
        <dbReference type="EMBL" id="RXN11636.1"/>
    </source>
</evidence>
<gene>
    <name evidence="6" type="ORF">ROHU_010517</name>
</gene>
<feature type="transmembrane region" description="Helical" evidence="4">
    <location>
        <begin position="405"/>
        <end position="427"/>
    </location>
</feature>
<sequence>MENSLAVTITGSVGSNISVTCSYPETYQNNSKFFCQMSSSFALGDVCVHITQQETRSEQGRLVLLDDTSAHVLTANISRLAPEDSGKYWCGVDIAQLPDFTLEIWITVTKEQTTDLFPKEPGDSYSRFMMMVAFICVGALFFVCLFGLFQVLKRNSCSNSACLRDTSCAKIGYEGKDITFKAVYPPDYETNTKYFGRTHDFFSFEKLVETSHPNRWAKQGRFILFDNTSAHFLTARILRLVAEDSGSYSLGVDIKLLPDLIADEIQLTVITEQTTDLFPKEPGESYSRFMMMVAFICVGALFFVCLFGLFQVLKRNSCSNSGVNPSHTGRYTLYDEGSDFTVTIADLRLSDSGTYICAVDRLLVDTYNYVTLRVIEDSKRTSVTRQLTADTSPKTIRRSALSDPLVYVGAGLGALVLIFTVVLFIFIKLKYKLKRRSSCLTSSAQPDSLIYTTPNVTSQSDSLDYSSVKFIKKPNCSVKTSETFEMNPNE</sequence>
<organism evidence="6 7">
    <name type="scientific">Labeo rohita</name>
    <name type="common">Indian major carp</name>
    <name type="synonym">Cyprinus rohita</name>
    <dbReference type="NCBI Taxonomy" id="84645"/>
    <lineage>
        <taxon>Eukaryota</taxon>
        <taxon>Metazoa</taxon>
        <taxon>Chordata</taxon>
        <taxon>Craniata</taxon>
        <taxon>Vertebrata</taxon>
        <taxon>Euteleostomi</taxon>
        <taxon>Actinopterygii</taxon>
        <taxon>Neopterygii</taxon>
        <taxon>Teleostei</taxon>
        <taxon>Ostariophysi</taxon>
        <taxon>Cypriniformes</taxon>
        <taxon>Cyprinidae</taxon>
        <taxon>Labeoninae</taxon>
        <taxon>Labeonini</taxon>
        <taxon>Labeo</taxon>
    </lineage>
</organism>
<keyword evidence="7" id="KW-1185">Reference proteome</keyword>
<dbReference type="GO" id="GO:0005886">
    <property type="term" value="C:plasma membrane"/>
    <property type="evidence" value="ECO:0007669"/>
    <property type="project" value="TreeGrafter"/>
</dbReference>
<reference evidence="6 7" key="1">
    <citation type="submission" date="2018-03" db="EMBL/GenBank/DDBJ databases">
        <title>Draft genome sequence of Rohu Carp (Labeo rohita).</title>
        <authorList>
            <person name="Das P."/>
            <person name="Kushwaha B."/>
            <person name="Joshi C.G."/>
            <person name="Kumar D."/>
            <person name="Nagpure N.S."/>
            <person name="Sahoo L."/>
            <person name="Das S.P."/>
            <person name="Bit A."/>
            <person name="Patnaik S."/>
            <person name="Meher P.K."/>
            <person name="Jayasankar P."/>
            <person name="Koringa P.G."/>
            <person name="Patel N.V."/>
            <person name="Hinsu A.T."/>
            <person name="Kumar R."/>
            <person name="Pandey M."/>
            <person name="Agarwal S."/>
            <person name="Srivastava S."/>
            <person name="Singh M."/>
            <person name="Iquebal M.A."/>
            <person name="Jaiswal S."/>
            <person name="Angadi U.B."/>
            <person name="Kumar N."/>
            <person name="Raza M."/>
            <person name="Shah T.M."/>
            <person name="Rai A."/>
            <person name="Jena J.K."/>
        </authorList>
    </citation>
    <scope>NUCLEOTIDE SEQUENCE [LARGE SCALE GENOMIC DNA]</scope>
    <source>
        <strain evidence="6">DASCIFA01</strain>
        <tissue evidence="6">Testis</tissue>
    </source>
</reference>
<evidence type="ECO:0000313" key="7">
    <source>
        <dbReference type="Proteomes" id="UP000290572"/>
    </source>
</evidence>
<comment type="caution">
    <text evidence="6">The sequence shown here is derived from an EMBL/GenBank/DDBJ whole genome shotgun (WGS) entry which is preliminary data.</text>
</comment>
<dbReference type="Proteomes" id="UP000290572">
    <property type="component" value="Unassembled WGS sequence"/>
</dbReference>
<comment type="subcellular location">
    <subcellularLocation>
        <location evidence="1">Membrane</location>
    </subcellularLocation>
</comment>